<gene>
    <name evidence="1" type="ORF">AFUS01_LOCUS36480</name>
</gene>
<keyword evidence="2" id="KW-1185">Reference proteome</keyword>
<dbReference type="EMBL" id="CAJVCH010539740">
    <property type="protein sequence ID" value="CAG7826427.1"/>
    <property type="molecule type" value="Genomic_DNA"/>
</dbReference>
<evidence type="ECO:0000313" key="1">
    <source>
        <dbReference type="EMBL" id="CAG7826427.1"/>
    </source>
</evidence>
<sequence>MNGNRKSKDAIRVESEGKLKPVPIHASVCLCKNNFDYFNWQNVRHLRSRDCDSEIRTETLSGCEDRITTVEFLGVTSYTNIKTLLNRCPNLKSLTLTNVLLSHYDTDYKKFYIIETNDLRNLKFSGSNKLTKDEMHILDFFFRRVRFAALKSVNFEYNGQKRPDDKKKSKQTLRNNFTKASVNGTSVINFLTQNRLTLKSLQVTRFGVPLHNNKYDNLNEPVPEHMKLQLSVFECDTGNLGFEKILNNQNHLEILTCSSKKATSACSVDAIANAIRRCGDTLKEIRILQTISPNTEFNKEDIIQHDCAMYKFCNKLEYLHLHVSIPEQLFHAESTTSDARPGAILNLRFLPLSISHLILQFDFISKHGVELFISRIPKMINLKFLVFRGNFSSPFKVKSSWIILLLNHPNIDIFEFSNCKIEDMENIKDVVNSRPELASCLTVTSDGCLFWREIIPEEAVKQRQSVL</sequence>
<accession>A0A8J2L003</accession>
<evidence type="ECO:0000313" key="2">
    <source>
        <dbReference type="Proteomes" id="UP000708208"/>
    </source>
</evidence>
<dbReference type="Proteomes" id="UP000708208">
    <property type="component" value="Unassembled WGS sequence"/>
</dbReference>
<organism evidence="1 2">
    <name type="scientific">Allacma fusca</name>
    <dbReference type="NCBI Taxonomy" id="39272"/>
    <lineage>
        <taxon>Eukaryota</taxon>
        <taxon>Metazoa</taxon>
        <taxon>Ecdysozoa</taxon>
        <taxon>Arthropoda</taxon>
        <taxon>Hexapoda</taxon>
        <taxon>Collembola</taxon>
        <taxon>Symphypleona</taxon>
        <taxon>Sminthuridae</taxon>
        <taxon>Allacma</taxon>
    </lineage>
</organism>
<protein>
    <submittedName>
        <fullName evidence="1">Uncharacterized protein</fullName>
    </submittedName>
</protein>
<name>A0A8J2L003_9HEXA</name>
<proteinExistence type="predicted"/>
<comment type="caution">
    <text evidence="1">The sequence shown here is derived from an EMBL/GenBank/DDBJ whole genome shotgun (WGS) entry which is preliminary data.</text>
</comment>
<dbReference type="AlphaFoldDB" id="A0A8J2L003"/>
<reference evidence="1" key="1">
    <citation type="submission" date="2021-06" db="EMBL/GenBank/DDBJ databases">
        <authorList>
            <person name="Hodson N. C."/>
            <person name="Mongue J. A."/>
            <person name="Jaron S. K."/>
        </authorList>
    </citation>
    <scope>NUCLEOTIDE SEQUENCE</scope>
</reference>